<keyword evidence="3" id="KW-1185">Reference proteome</keyword>
<evidence type="ECO:0000256" key="1">
    <source>
        <dbReference type="SAM" id="MobiDB-lite"/>
    </source>
</evidence>
<accession>A0A2Z7CPY1</accession>
<dbReference type="AlphaFoldDB" id="A0A2Z7CPY1"/>
<gene>
    <name evidence="2" type="ORF">F511_31533</name>
</gene>
<dbReference type="Proteomes" id="UP000250235">
    <property type="component" value="Unassembled WGS sequence"/>
</dbReference>
<feature type="region of interest" description="Disordered" evidence="1">
    <location>
        <begin position="1"/>
        <end position="50"/>
    </location>
</feature>
<sequence>MPWISRPARAHGNSILTTSPGGAPPPRRNARGAKITHGRDKRAATTRTSAGHHALDFAASARTWKLNSHDQRPTSSIERRPIFRGVALPAVQYCASSAAASVTIARRKRPLFAAIRDKRAPFSRKSMAIAWSSCLAFPHLRGQRASAARDHARESERAAAHGGGRRPRSRIFDLLFESI</sequence>
<evidence type="ECO:0000313" key="3">
    <source>
        <dbReference type="Proteomes" id="UP000250235"/>
    </source>
</evidence>
<dbReference type="EMBL" id="KQ994514">
    <property type="protein sequence ID" value="KZV48007.1"/>
    <property type="molecule type" value="Genomic_DNA"/>
</dbReference>
<name>A0A2Z7CPY1_9LAMI</name>
<organism evidence="2 3">
    <name type="scientific">Dorcoceras hygrometricum</name>
    <dbReference type="NCBI Taxonomy" id="472368"/>
    <lineage>
        <taxon>Eukaryota</taxon>
        <taxon>Viridiplantae</taxon>
        <taxon>Streptophyta</taxon>
        <taxon>Embryophyta</taxon>
        <taxon>Tracheophyta</taxon>
        <taxon>Spermatophyta</taxon>
        <taxon>Magnoliopsida</taxon>
        <taxon>eudicotyledons</taxon>
        <taxon>Gunneridae</taxon>
        <taxon>Pentapetalae</taxon>
        <taxon>asterids</taxon>
        <taxon>lamiids</taxon>
        <taxon>Lamiales</taxon>
        <taxon>Gesneriaceae</taxon>
        <taxon>Didymocarpoideae</taxon>
        <taxon>Trichosporeae</taxon>
        <taxon>Loxocarpinae</taxon>
        <taxon>Dorcoceras</taxon>
    </lineage>
</organism>
<evidence type="ECO:0000313" key="2">
    <source>
        <dbReference type="EMBL" id="KZV48007.1"/>
    </source>
</evidence>
<reference evidence="2 3" key="1">
    <citation type="journal article" date="2015" name="Proc. Natl. Acad. Sci. U.S.A.">
        <title>The resurrection genome of Boea hygrometrica: A blueprint for survival of dehydration.</title>
        <authorList>
            <person name="Xiao L."/>
            <person name="Yang G."/>
            <person name="Zhang L."/>
            <person name="Yang X."/>
            <person name="Zhao S."/>
            <person name="Ji Z."/>
            <person name="Zhou Q."/>
            <person name="Hu M."/>
            <person name="Wang Y."/>
            <person name="Chen M."/>
            <person name="Xu Y."/>
            <person name="Jin H."/>
            <person name="Xiao X."/>
            <person name="Hu G."/>
            <person name="Bao F."/>
            <person name="Hu Y."/>
            <person name="Wan P."/>
            <person name="Li L."/>
            <person name="Deng X."/>
            <person name="Kuang T."/>
            <person name="Xiang C."/>
            <person name="Zhu J.K."/>
            <person name="Oliver M.J."/>
            <person name="He Y."/>
        </authorList>
    </citation>
    <scope>NUCLEOTIDE SEQUENCE [LARGE SCALE GENOMIC DNA]</scope>
    <source>
        <strain evidence="3">cv. XS01</strain>
    </source>
</reference>
<proteinExistence type="predicted"/>
<feature type="region of interest" description="Disordered" evidence="1">
    <location>
        <begin position="146"/>
        <end position="166"/>
    </location>
</feature>
<protein>
    <submittedName>
        <fullName evidence="2">Uncharacterized protein</fullName>
    </submittedName>
</protein>
<feature type="compositionally biased region" description="Basic and acidic residues" evidence="1">
    <location>
        <begin position="147"/>
        <end position="159"/>
    </location>
</feature>